<comment type="subcellular location">
    <subcellularLocation>
        <location evidence="1">Cell membrane</location>
        <topology evidence="1">Multi-pass membrane protein</topology>
    </subcellularLocation>
</comment>
<dbReference type="AlphaFoldDB" id="A0ABD7RXN7"/>
<dbReference type="Pfam" id="PF00771">
    <property type="entry name" value="FHIPEP"/>
    <property type="match status" value="1"/>
</dbReference>
<name>A0ABD7RXN7_ECTME</name>
<reference evidence="8 9" key="1">
    <citation type="submission" date="2019-01" db="EMBL/GenBank/DDBJ databases">
        <title>Whole genome shotgun sequencing of Pseudomonas spp. isolated by its ability to degrade furfural.</title>
        <authorList>
            <person name="Donoso R."/>
            <person name="Farkas C."/>
            <person name="Villegas P."/>
            <person name="Gonzales-Toro F."/>
            <person name="Guajardo-Parra M."/>
            <person name="Araya-Nail M."/>
            <person name="Morgante V."/>
            <person name="Perez-Pantoja D."/>
        </authorList>
    </citation>
    <scope>NUCLEOTIDE SEQUENCE [LARGE SCALE GENOMIC DNA]</scope>
    <source>
        <strain evidence="8 9">VN231</strain>
    </source>
</reference>
<feature type="transmembrane region" description="Helical" evidence="7">
    <location>
        <begin position="40"/>
        <end position="58"/>
    </location>
</feature>
<keyword evidence="8" id="KW-0969">Cilium</keyword>
<keyword evidence="4 7" id="KW-0812">Transmembrane</keyword>
<evidence type="ECO:0000313" key="8">
    <source>
        <dbReference type="EMBL" id="TRO17971.1"/>
    </source>
</evidence>
<proteinExistence type="inferred from homology"/>
<evidence type="ECO:0000256" key="5">
    <source>
        <dbReference type="ARBA" id="ARBA00022989"/>
    </source>
</evidence>
<dbReference type="Gene3D" id="3.40.30.60">
    <property type="entry name" value="FHIPEP family, domain 1"/>
    <property type="match status" value="1"/>
</dbReference>
<dbReference type="InterPro" id="IPR042193">
    <property type="entry name" value="FHIPEP_3"/>
</dbReference>
<keyword evidence="3" id="KW-1003">Cell membrane</keyword>
<dbReference type="RefSeq" id="WP_143501997.1">
    <property type="nucleotide sequence ID" value="NZ_SCFV01000006.1"/>
</dbReference>
<dbReference type="GO" id="GO:0005886">
    <property type="term" value="C:plasma membrane"/>
    <property type="evidence" value="ECO:0007669"/>
    <property type="project" value="UniProtKB-SubCell"/>
</dbReference>
<keyword evidence="5 7" id="KW-1133">Transmembrane helix</keyword>
<organism evidence="8 9">
    <name type="scientific">Ectopseudomonas mendocina</name>
    <name type="common">Pseudomonas mendocina</name>
    <dbReference type="NCBI Taxonomy" id="300"/>
    <lineage>
        <taxon>Bacteria</taxon>
        <taxon>Pseudomonadati</taxon>
        <taxon>Pseudomonadota</taxon>
        <taxon>Gammaproteobacteria</taxon>
        <taxon>Pseudomonadales</taxon>
        <taxon>Pseudomonadaceae</taxon>
        <taxon>Ectopseudomonas</taxon>
    </lineage>
</organism>
<sequence>MNLLQQLAPTFRSGRIGIPVLILSILAMVILPLPPVLLDALFTFNIAMAILVLLVSVSSKSPLDFSLFSTVILITTLLRLCLNVASTRVVLLEGHTGTGAAGKVIESFGEVVIGGNFIVGLVVFVILMIINFIVVTKGGERISEVTARFTLDALPGKQMAIDADLNAGLIEQSEAKRRRAEVAKEADFYGAMDGASKFVRGDAIAGILILLINLFGGFAIGLFVYDLGAGQAFQQYALLTIGDGLVAQIPALLLSTAAAIIVTRINESSEITDQVHRQLLAQPALLYTVAGILFTLALVPGMPHLAFISFAALVAFVAWMVARNGPPREAASLEQVEALGKAMDQERAQNLVWEDIPLVERLSVSLGYKLVGLVNEAAGAPLTQRVRGVRQTLSESLGFLLPEVHIRDSLRLKASQYSIQINGEKIDGAELHADRMMAIPSPELYGEIDGILGVDPAYRMQVVWIQPEDKARALNLGYQVIDCASVIATHLNKVIREHLPDVFKHDDVDHLMQRLQVQVQAPKLAESLKNQLSYTQQHRVYRQLLQEQVPLKDIVTIATTLLEASESTKDPVLLASDVRYALRRSIVGMIAGERQELSVFILENALENTLLNALAIAQQAGPVSLDNIPVEPSLLNQLQNTMPVVKEKLRKDGHPPILTVMPQLRPLLARYARVFSPGLHVLSQNEIPDRVGVNILGTLG</sequence>
<dbReference type="InterPro" id="IPR042194">
    <property type="entry name" value="FHIPEP_1"/>
</dbReference>
<evidence type="ECO:0000256" key="1">
    <source>
        <dbReference type="ARBA" id="ARBA00004651"/>
    </source>
</evidence>
<dbReference type="PANTHER" id="PTHR30161:SF1">
    <property type="entry name" value="FLAGELLAR BIOSYNTHESIS PROTEIN FLHA-RELATED"/>
    <property type="match status" value="1"/>
</dbReference>
<comment type="caution">
    <text evidence="8">The sequence shown here is derived from an EMBL/GenBank/DDBJ whole genome shotgun (WGS) entry which is preliminary data.</text>
</comment>
<dbReference type="InterPro" id="IPR001712">
    <property type="entry name" value="T3SS_FHIPEP"/>
</dbReference>
<feature type="transmembrane region" description="Helical" evidence="7">
    <location>
        <begin position="245"/>
        <end position="267"/>
    </location>
</feature>
<feature type="transmembrane region" description="Helical" evidence="7">
    <location>
        <begin position="203"/>
        <end position="225"/>
    </location>
</feature>
<feature type="transmembrane region" description="Helical" evidence="7">
    <location>
        <begin position="16"/>
        <end position="34"/>
    </location>
</feature>
<evidence type="ECO:0000256" key="7">
    <source>
        <dbReference type="SAM" id="Phobius"/>
    </source>
</evidence>
<evidence type="ECO:0000313" key="9">
    <source>
        <dbReference type="Proteomes" id="UP000317327"/>
    </source>
</evidence>
<evidence type="ECO:0000256" key="2">
    <source>
        <dbReference type="ARBA" id="ARBA00008835"/>
    </source>
</evidence>
<dbReference type="PRINTS" id="PR00949">
    <property type="entry name" value="TYPE3IMAPROT"/>
</dbReference>
<protein>
    <submittedName>
        <fullName evidence="8">Flagellar biosynthesis protein FlhA</fullName>
    </submittedName>
</protein>
<dbReference type="PANTHER" id="PTHR30161">
    <property type="entry name" value="FLAGELLAR EXPORT PROTEIN, MEMBRANE FLHA SUBUNIT-RELATED"/>
    <property type="match status" value="1"/>
</dbReference>
<evidence type="ECO:0000256" key="3">
    <source>
        <dbReference type="ARBA" id="ARBA00022475"/>
    </source>
</evidence>
<keyword evidence="8" id="KW-0282">Flagellum</keyword>
<dbReference type="PIRSF" id="PIRSF005419">
    <property type="entry name" value="FlhA"/>
    <property type="match status" value="1"/>
</dbReference>
<accession>A0ABD7RXN7</accession>
<feature type="transmembrane region" description="Helical" evidence="7">
    <location>
        <begin position="65"/>
        <end position="91"/>
    </location>
</feature>
<dbReference type="Gene3D" id="1.10.8.540">
    <property type="entry name" value="FHIPEP family, domain 3"/>
    <property type="match status" value="1"/>
</dbReference>
<evidence type="ECO:0000256" key="6">
    <source>
        <dbReference type="ARBA" id="ARBA00023136"/>
    </source>
</evidence>
<dbReference type="EMBL" id="SCFV01000006">
    <property type="protein sequence ID" value="TRO17971.1"/>
    <property type="molecule type" value="Genomic_DNA"/>
</dbReference>
<dbReference type="Proteomes" id="UP000317327">
    <property type="component" value="Unassembled WGS sequence"/>
</dbReference>
<comment type="similarity">
    <text evidence="2">Belongs to the FHIPEP (flagella/HR/invasion proteins export pore) family.</text>
</comment>
<dbReference type="Gene3D" id="3.40.50.12790">
    <property type="entry name" value="FHIPEP family, domain 4"/>
    <property type="match status" value="1"/>
</dbReference>
<keyword evidence="8" id="KW-0966">Cell projection</keyword>
<feature type="transmembrane region" description="Helical" evidence="7">
    <location>
        <begin position="279"/>
        <end position="299"/>
    </location>
</feature>
<keyword evidence="6 7" id="KW-0472">Membrane</keyword>
<gene>
    <name evidence="8" type="ORF">EQ836_14630</name>
</gene>
<dbReference type="InterPro" id="IPR042196">
    <property type="entry name" value="FHIPEP_4"/>
</dbReference>
<evidence type="ECO:0000256" key="4">
    <source>
        <dbReference type="ARBA" id="ARBA00022692"/>
    </source>
</evidence>
<feature type="transmembrane region" description="Helical" evidence="7">
    <location>
        <begin position="111"/>
        <end position="134"/>
    </location>
</feature>